<dbReference type="PROSITE" id="PS51257">
    <property type="entry name" value="PROKAR_LIPOPROTEIN"/>
    <property type="match status" value="1"/>
</dbReference>
<dbReference type="AlphaFoldDB" id="A0A0J6GRK0"/>
<keyword evidence="2" id="KW-0812">Transmembrane</keyword>
<dbReference type="PATRIC" id="fig|47884.3.peg.3146"/>
<evidence type="ECO:0008006" key="7">
    <source>
        <dbReference type="Google" id="ProtNLM"/>
    </source>
</evidence>
<reference evidence="3 5" key="1">
    <citation type="submission" date="2015-02" db="EMBL/GenBank/DDBJ databases">
        <title>Pseudomonas helleri sp. nov. and Pseudomonas weihenstephanensis sp. nov., isolated from raw cows milk.</title>
        <authorList>
            <person name="von Neubeck M."/>
            <person name="Huptas C."/>
            <person name="Wenning M."/>
            <person name="Scherer S."/>
        </authorList>
    </citation>
    <scope>NUCLEOTIDE SEQUENCE [LARGE SCALE GENOMIC DNA]</scope>
    <source>
        <strain evidence="3 5">DSM 21104</strain>
    </source>
</reference>
<evidence type="ECO:0000313" key="6">
    <source>
        <dbReference type="Proteomes" id="UP000183155"/>
    </source>
</evidence>
<organism evidence="3 5">
    <name type="scientific">Pseudomonas taetrolens</name>
    <dbReference type="NCBI Taxonomy" id="47884"/>
    <lineage>
        <taxon>Bacteria</taxon>
        <taxon>Pseudomonadati</taxon>
        <taxon>Pseudomonadota</taxon>
        <taxon>Gammaproteobacteria</taxon>
        <taxon>Pseudomonadales</taxon>
        <taxon>Pseudomonadaceae</taxon>
        <taxon>Pseudomonas</taxon>
    </lineage>
</organism>
<dbReference type="RefSeq" id="WP_048381995.1">
    <property type="nucleotide sequence ID" value="NZ_FNRS01000001.1"/>
</dbReference>
<evidence type="ECO:0000313" key="4">
    <source>
        <dbReference type="EMBL" id="SEC63224.1"/>
    </source>
</evidence>
<comment type="caution">
    <text evidence="3">The sequence shown here is derived from an EMBL/GenBank/DDBJ whole genome shotgun (WGS) entry which is preliminary data.</text>
</comment>
<sequence>MNTKTQWIITTASAMIFGCASGAFIYLQYSSQQSRQIGRIEAENSFLKDQVSHLKQDNTALRLKVDESTAANNLHLVEASHFKSQLQQRDTQLAQANRQIEQLSGQAQRFAALADSSKRCAPDREEIVELQKELAGRSFASLGHPPDAQRKAEINALLDQHHKTLQTCLSAKA</sequence>
<name>A0A0J6GRK0_PSETA</name>
<feature type="transmembrane region" description="Helical" evidence="2">
    <location>
        <begin position="6"/>
        <end position="27"/>
    </location>
</feature>
<dbReference type="EMBL" id="FNRS01000001">
    <property type="protein sequence ID" value="SEC63224.1"/>
    <property type="molecule type" value="Genomic_DNA"/>
</dbReference>
<protein>
    <recommendedName>
        <fullName evidence="7">Lipoprotein</fullName>
    </recommendedName>
</protein>
<proteinExistence type="predicted"/>
<keyword evidence="2" id="KW-1133">Transmembrane helix</keyword>
<reference evidence="4 6" key="2">
    <citation type="submission" date="2016-10" db="EMBL/GenBank/DDBJ databases">
        <authorList>
            <person name="Varghese N."/>
            <person name="Submissions S."/>
        </authorList>
    </citation>
    <scope>NUCLEOTIDE SEQUENCE [LARGE SCALE GENOMIC DNA]</scope>
    <source>
        <strain evidence="4 6">BS3652</strain>
    </source>
</reference>
<keyword evidence="6" id="KW-1185">Reference proteome</keyword>
<dbReference type="Proteomes" id="UP000183155">
    <property type="component" value="Unassembled WGS sequence"/>
</dbReference>
<evidence type="ECO:0000313" key="5">
    <source>
        <dbReference type="Proteomes" id="UP000036395"/>
    </source>
</evidence>
<dbReference type="STRING" id="47884.SAMN04490203_2791"/>
<evidence type="ECO:0000256" key="1">
    <source>
        <dbReference type="SAM" id="Coils"/>
    </source>
</evidence>
<evidence type="ECO:0000256" key="2">
    <source>
        <dbReference type="SAM" id="Phobius"/>
    </source>
</evidence>
<keyword evidence="1" id="KW-0175">Coiled coil</keyword>
<feature type="coiled-coil region" evidence="1">
    <location>
        <begin position="86"/>
        <end position="113"/>
    </location>
</feature>
<keyword evidence="2" id="KW-0472">Membrane</keyword>
<accession>A0A0J6GRK0</accession>
<dbReference type="Proteomes" id="UP000036395">
    <property type="component" value="Unassembled WGS sequence"/>
</dbReference>
<dbReference type="EMBL" id="JYLA01000005">
    <property type="protein sequence ID" value="KMM84240.1"/>
    <property type="molecule type" value="Genomic_DNA"/>
</dbReference>
<evidence type="ECO:0000313" key="3">
    <source>
        <dbReference type="EMBL" id="KMM84240.1"/>
    </source>
</evidence>
<gene>
    <name evidence="4" type="ORF">SAMN04490203_2791</name>
    <name evidence="3" type="ORF">TU78_13415</name>
</gene>